<dbReference type="eggNOG" id="COG5492">
    <property type="taxonomic scope" value="Bacteria"/>
</dbReference>
<feature type="region of interest" description="Disordered" evidence="1">
    <location>
        <begin position="19"/>
        <end position="38"/>
    </location>
</feature>
<dbReference type="KEGG" id="shg:Sph21_3940"/>
<keyword evidence="2" id="KW-0732">Signal</keyword>
<proteinExistence type="predicted"/>
<feature type="region of interest" description="Disordered" evidence="1">
    <location>
        <begin position="250"/>
        <end position="269"/>
    </location>
</feature>
<protein>
    <recommendedName>
        <fullName evidence="4">Multidrug transporter</fullName>
    </recommendedName>
</protein>
<dbReference type="PATRIC" id="fig|743722.3.peg.4201"/>
<feature type="chain" id="PRO_5003307388" description="Multidrug transporter" evidence="2">
    <location>
        <begin position="22"/>
        <end position="378"/>
    </location>
</feature>
<dbReference type="SUPFAM" id="SSF51126">
    <property type="entry name" value="Pectin lyase-like"/>
    <property type="match status" value="1"/>
</dbReference>
<gene>
    <name evidence="3" type="ordered locus">Sph21_3940</name>
</gene>
<dbReference type="PANTHER" id="PTHR41339:SF1">
    <property type="entry name" value="SECRETED PROTEIN"/>
    <property type="match status" value="1"/>
</dbReference>
<evidence type="ECO:0000256" key="2">
    <source>
        <dbReference type="SAM" id="SignalP"/>
    </source>
</evidence>
<dbReference type="InterPro" id="IPR011050">
    <property type="entry name" value="Pectin_lyase_fold/virulence"/>
</dbReference>
<dbReference type="PANTHER" id="PTHR41339">
    <property type="entry name" value="LIPL48"/>
    <property type="match status" value="1"/>
</dbReference>
<dbReference type="HOGENOM" id="CLU_034925_1_1_10"/>
<name>F4C2L5_SPHS2</name>
<dbReference type="STRING" id="743722.Sph21_3940"/>
<evidence type="ECO:0008006" key="4">
    <source>
        <dbReference type="Google" id="ProtNLM"/>
    </source>
</evidence>
<dbReference type="AlphaFoldDB" id="F4C2L5"/>
<dbReference type="EMBL" id="CP002584">
    <property type="protein sequence ID" value="ADZ80474.1"/>
    <property type="molecule type" value="Genomic_DNA"/>
</dbReference>
<dbReference type="PROSITE" id="PS51257">
    <property type="entry name" value="PROKAR_LIPOPROTEIN"/>
    <property type="match status" value="1"/>
</dbReference>
<feature type="compositionally biased region" description="Polar residues" evidence="1">
    <location>
        <begin position="258"/>
        <end position="269"/>
    </location>
</feature>
<sequence length="378" mass="39613">MKKLFLSMMFASALLASCSSDDDNNPNPTPPEEEDTVLTGDITEDRTLSADVVYTLSGATYVKDGVTLTIEPGTRIEAEYGDDTDVAFLAVEAGGMINAVGTEANPIIFTSANPNPAPGDWGGIVICGNAPVNTVAPTQAEVTGLTYGGDNPTENSGTLSHVIIEYSGNLINDEAEFNGLTLYGVGSGTTINHIYIHQVSDDGVEFFGGTVNADHLVVIGSQDDSFDWTDGWSGTASFLYADQSAATAASSDSRGIEANNQSSNATIEPLSNPTISNLTLIGRNNAEVSSEAGIMLRVGTRGSFTNVYLKDFISGPGINTNGNEAITHFTNNPLQGVRFDNVPTKSTNEGTYVEDENATGAGNGADLPDWASWATSHL</sequence>
<accession>F4C2L5</accession>
<evidence type="ECO:0000256" key="1">
    <source>
        <dbReference type="SAM" id="MobiDB-lite"/>
    </source>
</evidence>
<dbReference type="OrthoDB" id="1521716at2"/>
<reference evidence="3" key="1">
    <citation type="submission" date="2011-03" db="EMBL/GenBank/DDBJ databases">
        <title>Complete sequence of Sphingobacterium sp. 21.</title>
        <authorList>
            <consortium name="US DOE Joint Genome Institute"/>
            <person name="Lucas S."/>
            <person name="Copeland A."/>
            <person name="Lapidus A."/>
            <person name="Cheng J.-F."/>
            <person name="Goodwin L."/>
            <person name="Pitluck S."/>
            <person name="Davenport K."/>
            <person name="Detter J.C."/>
            <person name="Han C."/>
            <person name="Tapia R."/>
            <person name="Land M."/>
            <person name="Hauser L."/>
            <person name="Kyrpides N."/>
            <person name="Ivanova N."/>
            <person name="Ovchinnikova G."/>
            <person name="Pagani I."/>
            <person name="Siebers A.K."/>
            <person name="Allgaier M."/>
            <person name="Thelen M.P."/>
            <person name="Hugenholtz P."/>
            <person name="Woyke T."/>
        </authorList>
    </citation>
    <scope>NUCLEOTIDE SEQUENCE</scope>
    <source>
        <strain evidence="3">21</strain>
    </source>
</reference>
<organism evidence="3">
    <name type="scientific">Sphingobacterium sp. (strain 21)</name>
    <dbReference type="NCBI Taxonomy" id="743722"/>
    <lineage>
        <taxon>Bacteria</taxon>
        <taxon>Pseudomonadati</taxon>
        <taxon>Bacteroidota</taxon>
        <taxon>Sphingobacteriia</taxon>
        <taxon>Sphingobacteriales</taxon>
        <taxon>Sphingobacteriaceae</taxon>
        <taxon>Sphingobacterium</taxon>
    </lineage>
</organism>
<feature type="signal peptide" evidence="2">
    <location>
        <begin position="1"/>
        <end position="21"/>
    </location>
</feature>
<evidence type="ECO:0000313" key="3">
    <source>
        <dbReference type="EMBL" id="ADZ80474.1"/>
    </source>
</evidence>